<dbReference type="SUPFAM" id="SSF52540">
    <property type="entry name" value="P-loop containing nucleoside triphosphate hydrolases"/>
    <property type="match status" value="1"/>
</dbReference>
<keyword evidence="2" id="KW-0547">Nucleotide-binding</keyword>
<dbReference type="PROSITE" id="PS50893">
    <property type="entry name" value="ABC_TRANSPORTER_2"/>
    <property type="match status" value="1"/>
</dbReference>
<dbReference type="RefSeq" id="WP_012302411.1">
    <property type="nucleotide sequence ID" value="NC_010424.1"/>
</dbReference>
<dbReference type="STRING" id="477974.Daud_1315"/>
<name>B1I4E9_DESAP</name>
<organism evidence="6 7">
    <name type="scientific">Desulforudis audaxviator (strain MP104C)</name>
    <dbReference type="NCBI Taxonomy" id="477974"/>
    <lineage>
        <taxon>Bacteria</taxon>
        <taxon>Bacillati</taxon>
        <taxon>Bacillota</taxon>
        <taxon>Clostridia</taxon>
        <taxon>Thermoanaerobacterales</taxon>
        <taxon>Candidatus Desulforudaceae</taxon>
        <taxon>Candidatus Desulforudis</taxon>
    </lineage>
</organism>
<keyword evidence="1" id="KW-0813">Transport</keyword>
<accession>B1I4E9</accession>
<sequence>MKDYLSVQSICFAYAGVPVISDLSFSVGRGELFAIIGPNGAGKTTLLRLLGGTLAPLSGRIRLDGIPLRALNARQRALRIAAVGQETHLDFSFTVEEVVLMGRYPHLPRFGHEGPIDREITRRAMADVGVEHLASRLVTTISGGERQRVLLARALAQEPECLLLDEPVAHLDLNHQIAIMDLLLKLSHEQRITVVGVFHDLNLTGLYADRVLLLAQGRNMALGTPDEVITPELILQTYRGAVVVVDHPEVGRPQVMLLSGRTGTVEG</sequence>
<dbReference type="OrthoDB" id="9799337at2"/>
<dbReference type="InterPro" id="IPR017871">
    <property type="entry name" value="ABC_transporter-like_CS"/>
</dbReference>
<evidence type="ECO:0000259" key="5">
    <source>
        <dbReference type="PROSITE" id="PS50893"/>
    </source>
</evidence>
<dbReference type="InterPro" id="IPR003439">
    <property type="entry name" value="ABC_transporter-like_ATP-bd"/>
</dbReference>
<dbReference type="CDD" id="cd03214">
    <property type="entry name" value="ABC_Iron-Siderophores_B12_Hemin"/>
    <property type="match status" value="1"/>
</dbReference>
<evidence type="ECO:0000256" key="2">
    <source>
        <dbReference type="ARBA" id="ARBA00022741"/>
    </source>
</evidence>
<dbReference type="Gene3D" id="3.40.50.300">
    <property type="entry name" value="P-loop containing nucleotide triphosphate hydrolases"/>
    <property type="match status" value="1"/>
</dbReference>
<reference evidence="6 7" key="2">
    <citation type="journal article" date="2008" name="Science">
        <title>Environmental genomics reveals a single-species ecosystem deep within Earth.</title>
        <authorList>
            <person name="Chivian D."/>
            <person name="Brodie E.L."/>
            <person name="Alm E.J."/>
            <person name="Culley D.E."/>
            <person name="Dehal P.S."/>
            <person name="Desantis T.Z."/>
            <person name="Gihring T.M."/>
            <person name="Lapidus A."/>
            <person name="Lin L.H."/>
            <person name="Lowry S.R."/>
            <person name="Moser D.P."/>
            <person name="Richardson P.M."/>
            <person name="Southam G."/>
            <person name="Wanger G."/>
            <person name="Pratt L.M."/>
            <person name="Andersen G.L."/>
            <person name="Hazen T.C."/>
            <person name="Brockman F.J."/>
            <person name="Arkin A.P."/>
            <person name="Onstott T.C."/>
        </authorList>
    </citation>
    <scope>NUCLEOTIDE SEQUENCE [LARGE SCALE GENOMIC DNA]</scope>
    <source>
        <strain evidence="6 7">MP104C</strain>
    </source>
</reference>
<dbReference type="eggNOG" id="COG1120">
    <property type="taxonomic scope" value="Bacteria"/>
</dbReference>
<dbReference type="SMART" id="SM00382">
    <property type="entry name" value="AAA"/>
    <property type="match status" value="1"/>
</dbReference>
<dbReference type="Pfam" id="PF00005">
    <property type="entry name" value="ABC_tran"/>
    <property type="match status" value="1"/>
</dbReference>
<dbReference type="NCBIfam" id="NF010068">
    <property type="entry name" value="PRK13548.1"/>
    <property type="match status" value="1"/>
</dbReference>
<keyword evidence="7" id="KW-1185">Reference proteome</keyword>
<feature type="domain" description="ABC transporter" evidence="5">
    <location>
        <begin position="5"/>
        <end position="241"/>
    </location>
</feature>
<evidence type="ECO:0000256" key="3">
    <source>
        <dbReference type="ARBA" id="ARBA00022840"/>
    </source>
</evidence>
<dbReference type="PANTHER" id="PTHR42794:SF1">
    <property type="entry name" value="HEMIN IMPORT ATP-BINDING PROTEIN HMUV"/>
    <property type="match status" value="1"/>
</dbReference>
<dbReference type="FunFam" id="3.40.50.300:FF:000134">
    <property type="entry name" value="Iron-enterobactin ABC transporter ATP-binding protein"/>
    <property type="match status" value="1"/>
</dbReference>
<keyword evidence="4" id="KW-1278">Translocase</keyword>
<dbReference type="HOGENOM" id="CLU_000604_1_11_9"/>
<dbReference type="AlphaFoldDB" id="B1I4E9"/>
<keyword evidence="3" id="KW-0067">ATP-binding</keyword>
<evidence type="ECO:0000313" key="6">
    <source>
        <dbReference type="EMBL" id="ACA59826.1"/>
    </source>
</evidence>
<reference evidence="7" key="1">
    <citation type="submission" date="2007-10" db="EMBL/GenBank/DDBJ databases">
        <title>Complete sequence of chromosome of Desulforudis audaxviator MP104C.</title>
        <authorList>
            <person name="Copeland A."/>
            <person name="Lucas S."/>
            <person name="Lapidus A."/>
            <person name="Barry K."/>
            <person name="Glavina del Rio T."/>
            <person name="Dalin E."/>
            <person name="Tice H."/>
            <person name="Bruce D."/>
            <person name="Pitluck S."/>
            <person name="Lowry S.R."/>
            <person name="Larimer F."/>
            <person name="Land M.L."/>
            <person name="Hauser L."/>
            <person name="Kyrpides N."/>
            <person name="Ivanova N.N."/>
            <person name="Richardson P."/>
        </authorList>
    </citation>
    <scope>NUCLEOTIDE SEQUENCE [LARGE SCALE GENOMIC DNA]</scope>
    <source>
        <strain evidence="7">MP104C</strain>
    </source>
</reference>
<dbReference type="KEGG" id="dau:Daud_1315"/>
<dbReference type="PANTHER" id="PTHR42794">
    <property type="entry name" value="HEMIN IMPORT ATP-BINDING PROTEIN HMUV"/>
    <property type="match status" value="1"/>
</dbReference>
<gene>
    <name evidence="6" type="ordered locus">Daud_1315</name>
</gene>
<dbReference type="Proteomes" id="UP000008544">
    <property type="component" value="Chromosome"/>
</dbReference>
<evidence type="ECO:0000256" key="4">
    <source>
        <dbReference type="ARBA" id="ARBA00022967"/>
    </source>
</evidence>
<dbReference type="GO" id="GO:0005524">
    <property type="term" value="F:ATP binding"/>
    <property type="evidence" value="ECO:0007669"/>
    <property type="project" value="UniProtKB-KW"/>
</dbReference>
<dbReference type="InterPro" id="IPR003593">
    <property type="entry name" value="AAA+_ATPase"/>
</dbReference>
<proteinExistence type="predicted"/>
<dbReference type="PROSITE" id="PS00211">
    <property type="entry name" value="ABC_TRANSPORTER_1"/>
    <property type="match status" value="1"/>
</dbReference>
<dbReference type="EMBL" id="CP000860">
    <property type="protein sequence ID" value="ACA59826.1"/>
    <property type="molecule type" value="Genomic_DNA"/>
</dbReference>
<dbReference type="GO" id="GO:0016887">
    <property type="term" value="F:ATP hydrolysis activity"/>
    <property type="evidence" value="ECO:0007669"/>
    <property type="project" value="InterPro"/>
</dbReference>
<evidence type="ECO:0000256" key="1">
    <source>
        <dbReference type="ARBA" id="ARBA00022448"/>
    </source>
</evidence>
<evidence type="ECO:0000313" key="7">
    <source>
        <dbReference type="Proteomes" id="UP000008544"/>
    </source>
</evidence>
<protein>
    <submittedName>
        <fullName evidence="6">ABC transporter related</fullName>
    </submittedName>
</protein>
<dbReference type="InterPro" id="IPR027417">
    <property type="entry name" value="P-loop_NTPase"/>
</dbReference>